<sequence>MHTSITRALVDSPQPSECDVYILSALAVFGMVGAIPPQDVPSEVVVKEDMACRCNYDTKKLPLTHPSDVYEIVHLPHPEVVYAASRYASDLCVYRLPPPSRFATPCLPLSARI</sequence>
<evidence type="ECO:0000313" key="2">
    <source>
        <dbReference type="Proteomes" id="UP000308267"/>
    </source>
</evidence>
<protein>
    <submittedName>
        <fullName evidence="1">Uncharacterized protein</fullName>
    </submittedName>
</protein>
<dbReference type="Proteomes" id="UP000308267">
    <property type="component" value="Unassembled WGS sequence"/>
</dbReference>
<name>A0A4S2LYD7_OPIFE</name>
<reference evidence="1 2" key="1">
    <citation type="journal article" date="2019" name="BMC Genomics">
        <title>New insights from Opisthorchis felineus genome: update on genomics of the epidemiologically important liver flukes.</title>
        <authorList>
            <person name="Ershov N.I."/>
            <person name="Mordvinov V.A."/>
            <person name="Prokhortchouk E.B."/>
            <person name="Pakharukova M.Y."/>
            <person name="Gunbin K.V."/>
            <person name="Ustyantsev K."/>
            <person name="Genaev M.A."/>
            <person name="Blinov A.G."/>
            <person name="Mazur A."/>
            <person name="Boulygina E."/>
            <person name="Tsygankova S."/>
            <person name="Khrameeva E."/>
            <person name="Chekanov N."/>
            <person name="Fan G."/>
            <person name="Xiao A."/>
            <person name="Zhang H."/>
            <person name="Xu X."/>
            <person name="Yang H."/>
            <person name="Solovyev V."/>
            <person name="Lee S.M."/>
            <person name="Liu X."/>
            <person name="Afonnikov D.A."/>
            <person name="Skryabin K.G."/>
        </authorList>
    </citation>
    <scope>NUCLEOTIDE SEQUENCE [LARGE SCALE GENOMIC DNA]</scope>
    <source>
        <strain evidence="1">AK-0245</strain>
        <tissue evidence="1">Whole organism</tissue>
    </source>
</reference>
<accession>A0A4S2LYD7</accession>
<gene>
    <name evidence="1" type="ORF">CRM22_004039</name>
</gene>
<dbReference type="AlphaFoldDB" id="A0A4S2LYD7"/>
<dbReference type="EMBL" id="SJOL01006341">
    <property type="protein sequence ID" value="TGZ68871.1"/>
    <property type="molecule type" value="Genomic_DNA"/>
</dbReference>
<proteinExistence type="predicted"/>
<comment type="caution">
    <text evidence="1">The sequence shown here is derived from an EMBL/GenBank/DDBJ whole genome shotgun (WGS) entry which is preliminary data.</text>
</comment>
<evidence type="ECO:0000313" key="1">
    <source>
        <dbReference type="EMBL" id="TGZ68871.1"/>
    </source>
</evidence>
<keyword evidence="2" id="KW-1185">Reference proteome</keyword>
<organism evidence="1 2">
    <name type="scientific">Opisthorchis felineus</name>
    <dbReference type="NCBI Taxonomy" id="147828"/>
    <lineage>
        <taxon>Eukaryota</taxon>
        <taxon>Metazoa</taxon>
        <taxon>Spiralia</taxon>
        <taxon>Lophotrochozoa</taxon>
        <taxon>Platyhelminthes</taxon>
        <taxon>Trematoda</taxon>
        <taxon>Digenea</taxon>
        <taxon>Opisthorchiida</taxon>
        <taxon>Opisthorchiata</taxon>
        <taxon>Opisthorchiidae</taxon>
        <taxon>Opisthorchis</taxon>
    </lineage>
</organism>